<dbReference type="Pfam" id="PF00059">
    <property type="entry name" value="Lectin_C"/>
    <property type="match status" value="1"/>
</dbReference>
<evidence type="ECO:0000259" key="6">
    <source>
        <dbReference type="PROSITE" id="PS50011"/>
    </source>
</evidence>
<evidence type="ECO:0000256" key="3">
    <source>
        <dbReference type="ARBA" id="ARBA00022777"/>
    </source>
</evidence>
<protein>
    <recommendedName>
        <fullName evidence="6">Protein kinase domain-containing protein</fullName>
    </recommendedName>
</protein>
<feature type="region of interest" description="Disordered" evidence="5">
    <location>
        <begin position="363"/>
        <end position="383"/>
    </location>
</feature>
<dbReference type="Pfam" id="PF00069">
    <property type="entry name" value="Pkinase"/>
    <property type="match status" value="1"/>
</dbReference>
<sequence length="848" mass="93397">MSDVNSHQPLEFIPPSVDHLAELLPAYKFEKLIAKGGMGAVYKATQTSLDRPVAVKVLPPELGESESFRESFIKEAKLMARLNHPNLISVFDFGEVDNMLYIVMELVDGATLYEKTYESHLDQQGALEATIAICRGLANAHEAGILHRDIKPANIFITHSGIPKIGDFGLARPSGDTESGVIFGTPGYTAPEVLAAPDTVGPATDIFAVGVMLYELLAGKIPGDLYEPVTKHSKCDPMIDRLIRKAIASDLTQRYSSAEDFADDLEDVFRKSKQQESKSSASPFLTIPATKKPANLASSSNVKSARTSKTLLKSPPKKVTSGRGGSNARNFIIIIILLGAIYGVLQWKDTREAQIAQIEADNEKLASTRSKPPLKEPAQPPVVTKTVTRKTLEQLRTRLVEGDRPMNEMPKETISLDNGERFVLFIDKELTWHQAQLWAAKHGAQLATVDSSSDVSAIRKSIPSGENVWIGAATAGHEQWAWTDGTPWTDDSIDIRKTSKLAFAQLDSDMFASAMKITDRAKFLIEWKADSSQPAALNQQMERVAETLDNPTPLYPPGSFIFGSRSFYLCPYPLTLGQAQKLATSAGAHIATPSDEVETIYFSELITANVPSGQLCRIGGILDNNEWKWLSGEEWKGADWDDNYPKNKNSIVIASSSSKWRDASQDKRVPYTLFEWSKDAPAGGAITPSTSGGASTSEFSALQSKASKLVKDAYDKREEEHTKNVERITRDLDLYLKGLTRTDKIRHARSVQRIKEITGGKDRIEKRVASMGSSIKIEKLTIATYEKQGRIDSTYDETIDKIRLLYQKKLKDIIQELERKGQLTAAKQAVTSLKVSSAGTQAFVESLN</sequence>
<dbReference type="InterPro" id="IPR016186">
    <property type="entry name" value="C-type_lectin-like/link_sf"/>
</dbReference>
<dbReference type="AlphaFoldDB" id="A0A2S7U312"/>
<evidence type="ECO:0000256" key="2">
    <source>
        <dbReference type="ARBA" id="ARBA00022741"/>
    </source>
</evidence>
<feature type="domain" description="Protein kinase" evidence="6">
    <location>
        <begin position="27"/>
        <end position="269"/>
    </location>
</feature>
<name>A0A2S7U312_9BACT</name>
<dbReference type="InterPro" id="IPR016187">
    <property type="entry name" value="CTDL_fold"/>
</dbReference>
<keyword evidence="2" id="KW-0547">Nucleotide-binding</keyword>
<dbReference type="Proteomes" id="UP000239907">
    <property type="component" value="Unassembled WGS sequence"/>
</dbReference>
<dbReference type="Gene3D" id="1.10.510.10">
    <property type="entry name" value="Transferase(Phosphotransferase) domain 1"/>
    <property type="match status" value="1"/>
</dbReference>
<dbReference type="InterPro" id="IPR001304">
    <property type="entry name" value="C-type_lectin-like"/>
</dbReference>
<dbReference type="EMBL" id="MQWA01000001">
    <property type="protein sequence ID" value="PQJ28573.1"/>
    <property type="molecule type" value="Genomic_DNA"/>
</dbReference>
<dbReference type="PANTHER" id="PTHR43289:SF6">
    <property type="entry name" value="SERINE_THREONINE-PROTEIN KINASE NEKL-3"/>
    <property type="match status" value="1"/>
</dbReference>
<gene>
    <name evidence="7" type="ORF">BSZ32_08660</name>
</gene>
<evidence type="ECO:0000313" key="8">
    <source>
        <dbReference type="Proteomes" id="UP000239907"/>
    </source>
</evidence>
<keyword evidence="8" id="KW-1185">Reference proteome</keyword>
<dbReference type="CDD" id="cd00037">
    <property type="entry name" value="CLECT"/>
    <property type="match status" value="1"/>
</dbReference>
<dbReference type="InterPro" id="IPR011009">
    <property type="entry name" value="Kinase-like_dom_sf"/>
</dbReference>
<dbReference type="GO" id="GO:0005524">
    <property type="term" value="F:ATP binding"/>
    <property type="evidence" value="ECO:0007669"/>
    <property type="project" value="UniProtKB-KW"/>
</dbReference>
<dbReference type="CDD" id="cd14014">
    <property type="entry name" value="STKc_PknB_like"/>
    <property type="match status" value="1"/>
</dbReference>
<feature type="region of interest" description="Disordered" evidence="5">
    <location>
        <begin position="295"/>
        <end position="324"/>
    </location>
</feature>
<keyword evidence="4" id="KW-0067">ATP-binding</keyword>
<keyword evidence="1" id="KW-0808">Transferase</keyword>
<dbReference type="PANTHER" id="PTHR43289">
    <property type="entry name" value="MITOGEN-ACTIVATED PROTEIN KINASE KINASE KINASE 20-RELATED"/>
    <property type="match status" value="1"/>
</dbReference>
<reference evidence="7 8" key="1">
    <citation type="submission" date="2016-12" db="EMBL/GenBank/DDBJ databases">
        <title>Study of bacterial adaptation to deep sea.</title>
        <authorList>
            <person name="Song J."/>
            <person name="Yoshizawa S."/>
            <person name="Kogure K."/>
        </authorList>
    </citation>
    <scope>NUCLEOTIDE SEQUENCE [LARGE SCALE GENOMIC DNA]</scope>
    <source>
        <strain evidence="7 8">SAORIC-165</strain>
    </source>
</reference>
<dbReference type="SUPFAM" id="SSF56112">
    <property type="entry name" value="Protein kinase-like (PK-like)"/>
    <property type="match status" value="1"/>
</dbReference>
<dbReference type="RefSeq" id="WP_105043072.1">
    <property type="nucleotide sequence ID" value="NZ_MQWA01000001.1"/>
</dbReference>
<evidence type="ECO:0000256" key="1">
    <source>
        <dbReference type="ARBA" id="ARBA00022679"/>
    </source>
</evidence>
<evidence type="ECO:0000256" key="5">
    <source>
        <dbReference type="SAM" id="MobiDB-lite"/>
    </source>
</evidence>
<dbReference type="OrthoDB" id="6111975at2"/>
<dbReference type="SMART" id="SM00034">
    <property type="entry name" value="CLECT"/>
    <property type="match status" value="2"/>
</dbReference>
<dbReference type="Gene3D" id="3.10.100.10">
    <property type="entry name" value="Mannose-Binding Protein A, subunit A"/>
    <property type="match status" value="2"/>
</dbReference>
<dbReference type="PROSITE" id="PS00108">
    <property type="entry name" value="PROTEIN_KINASE_ST"/>
    <property type="match status" value="1"/>
</dbReference>
<dbReference type="InterPro" id="IPR000719">
    <property type="entry name" value="Prot_kinase_dom"/>
</dbReference>
<accession>A0A2S7U312</accession>
<organism evidence="7 8">
    <name type="scientific">Rubritalea profundi</name>
    <dbReference type="NCBI Taxonomy" id="1658618"/>
    <lineage>
        <taxon>Bacteria</taxon>
        <taxon>Pseudomonadati</taxon>
        <taxon>Verrucomicrobiota</taxon>
        <taxon>Verrucomicrobiia</taxon>
        <taxon>Verrucomicrobiales</taxon>
        <taxon>Rubritaleaceae</taxon>
        <taxon>Rubritalea</taxon>
    </lineage>
</organism>
<dbReference type="GO" id="GO:0004674">
    <property type="term" value="F:protein serine/threonine kinase activity"/>
    <property type="evidence" value="ECO:0007669"/>
    <property type="project" value="TreeGrafter"/>
</dbReference>
<dbReference type="SUPFAM" id="SSF56436">
    <property type="entry name" value="C-type lectin-like"/>
    <property type="match status" value="2"/>
</dbReference>
<keyword evidence="3" id="KW-0418">Kinase</keyword>
<evidence type="ECO:0000256" key="4">
    <source>
        <dbReference type="ARBA" id="ARBA00022840"/>
    </source>
</evidence>
<comment type="caution">
    <text evidence="7">The sequence shown here is derived from an EMBL/GenBank/DDBJ whole genome shotgun (WGS) entry which is preliminary data.</text>
</comment>
<evidence type="ECO:0000313" key="7">
    <source>
        <dbReference type="EMBL" id="PQJ28573.1"/>
    </source>
</evidence>
<dbReference type="PROSITE" id="PS50011">
    <property type="entry name" value="PROTEIN_KINASE_DOM"/>
    <property type="match status" value="1"/>
</dbReference>
<feature type="compositionally biased region" description="Polar residues" evidence="5">
    <location>
        <begin position="296"/>
        <end position="311"/>
    </location>
</feature>
<proteinExistence type="predicted"/>
<dbReference type="SMART" id="SM00220">
    <property type="entry name" value="S_TKc"/>
    <property type="match status" value="1"/>
</dbReference>
<dbReference type="InterPro" id="IPR008271">
    <property type="entry name" value="Ser/Thr_kinase_AS"/>
</dbReference>
<dbReference type="Gene3D" id="3.30.200.20">
    <property type="entry name" value="Phosphorylase Kinase, domain 1"/>
    <property type="match status" value="1"/>
</dbReference>